<accession>G1D0I5</accession>
<evidence type="ECO:0000313" key="1">
    <source>
        <dbReference type="EMBL" id="AEK08280.1"/>
    </source>
</evidence>
<proteinExistence type="predicted"/>
<protein>
    <submittedName>
        <fullName evidence="1">Uncharacterized protein</fullName>
    </submittedName>
</protein>
<evidence type="ECO:0000313" key="2">
    <source>
        <dbReference type="Proteomes" id="UP000008404"/>
    </source>
</evidence>
<gene>
    <name evidence="1" type="primary">228</name>
    <name evidence="1" type="ORF">PBI_BAKA_228</name>
</gene>
<name>G1D0I5_9CAUD</name>
<reference evidence="1 2" key="1">
    <citation type="journal article" date="2012" name="J. Virol.">
        <title>Complete Genome Sequences of 138 Mycobacteriophages.</title>
        <authorList>
            <consortium name="the Science Education Alliance Phage Hunters Advancing Genomics and Evolutionary Science Program"/>
            <consortium name="the KwaZulu-Natal Research Institute for Tuberculosis and HIV Mycobacterial Genetics Course Students"/>
            <consortium name="the Phage Hunters Integrating Research and Education Program"/>
            <person name="Hatfull G.F."/>
        </authorList>
    </citation>
    <scope>NUCLEOTIDE SEQUENCE [LARGE SCALE GENOMIC DNA]</scope>
    <source>
        <strain evidence="1">Baka</strain>
    </source>
</reference>
<organism evidence="1 2">
    <name type="scientific">Mycobacterium phage Baka</name>
    <dbReference type="NCBI Taxonomy" id="2902882"/>
    <lineage>
        <taxon>Viruses</taxon>
        <taxon>Duplodnaviria</taxon>
        <taxon>Heunggongvirae</taxon>
        <taxon>Uroviricota</taxon>
        <taxon>Caudoviricetes</taxon>
        <taxon>Omegavirus</taxon>
        <taxon>Omegavirus baka</taxon>
    </lineage>
</organism>
<dbReference type="KEGG" id="vg:40233135"/>
<dbReference type="GeneID" id="40233135"/>
<dbReference type="EMBL" id="JF937090">
    <property type="protein sequence ID" value="AEK08280.1"/>
    <property type="molecule type" value="Genomic_DNA"/>
</dbReference>
<sequence length="49" mass="5715">MSWRMIAKELTVSQLQSWLEDYRATLNPNRFIRDKAEAFAAELETRGNG</sequence>
<dbReference type="Proteomes" id="UP000008404">
    <property type="component" value="Segment"/>
</dbReference>
<keyword evidence="2" id="KW-1185">Reference proteome</keyword>
<dbReference type="RefSeq" id="YP_009636398.1">
    <property type="nucleotide sequence ID" value="NC_042316.1"/>
</dbReference>